<keyword evidence="2" id="KW-0663">Pyridoxal phosphate</keyword>
<evidence type="ECO:0000259" key="6">
    <source>
        <dbReference type="PROSITE" id="PS50949"/>
    </source>
</evidence>
<evidence type="ECO:0000313" key="8">
    <source>
        <dbReference type="Proteomes" id="UP000196759"/>
    </source>
</evidence>
<dbReference type="PROSITE" id="PS50949">
    <property type="entry name" value="HTH_GNTR"/>
    <property type="match status" value="1"/>
</dbReference>
<keyword evidence="3" id="KW-0805">Transcription regulation</keyword>
<sequence>MKYEEIIQDIKVKIIQGYWKSDDKLPSLRQLARKYKTSSNTIAFAFRILRDEGYIFSIPAVGYFIKKRNDFQISKQVKTILKSYYDTENKNDNLINFTSTDLLSKYINNNFISHLFEIQKKIFNQNEALENIENKFSLISCISNLLEEDEIFTLDENMIITSSSQLSIEMIIRLFSNKNKLTIALSDPSHYSVINILEKIVNLRGVHLLDDGWDFKDFENILSLEKIDLVYVTPNFHDPSGVCWSEEKKIYLLELAEKFDFYIIEEDNYSPLSYNKKYLSFKSLERIGKERIFYIRDFSTLLGSFLGLTCVIVPPKLKDKFLMEKIAFSIMPSQIQQNMLETFINKGYFLFFLNKLKSILNNRLNYLVNELKNIAELKIMHQPEGGFFIWIKLNQQIDEDIFYELCKKNGLLILPGYIFYKDNRNNSKFRISFSSTSLYEIEIGIKKIKKIISYLKEIN</sequence>
<dbReference type="Gene3D" id="3.90.1150.10">
    <property type="entry name" value="Aspartate Aminotransferase, domain 1"/>
    <property type="match status" value="1"/>
</dbReference>
<dbReference type="InterPro" id="IPR051446">
    <property type="entry name" value="HTH_trans_reg/aminotransferase"/>
</dbReference>
<keyword evidence="7" id="KW-0032">Aminotransferase</keyword>
<dbReference type="Pfam" id="PF00392">
    <property type="entry name" value="GntR"/>
    <property type="match status" value="1"/>
</dbReference>
<evidence type="ECO:0000256" key="4">
    <source>
        <dbReference type="ARBA" id="ARBA00023125"/>
    </source>
</evidence>
<dbReference type="SMART" id="SM00345">
    <property type="entry name" value="HTH_GNTR"/>
    <property type="match status" value="1"/>
</dbReference>
<reference evidence="7 8" key="1">
    <citation type="submission" date="2017-06" db="EMBL/GenBank/DDBJ databases">
        <title>Draft genome sequence of Fusobacterium nucleatum subsp. polymorphum KCOM 1260 (=ChDC F218).</title>
        <authorList>
            <person name="Kook J.-K."/>
            <person name="Park S.-N."/>
            <person name="Lim Y.K."/>
            <person name="Roh H."/>
        </authorList>
    </citation>
    <scope>NUCLEOTIDE SEQUENCE [LARGE SCALE GENOMIC DNA]</scope>
    <source>
        <strain evidence="8">KCOM 1260 (ChDC F218)</strain>
    </source>
</reference>
<dbReference type="PANTHER" id="PTHR46577">
    <property type="entry name" value="HTH-TYPE TRANSCRIPTIONAL REGULATORY PROTEIN GABR"/>
    <property type="match status" value="1"/>
</dbReference>
<name>A0A1Z3CI55_FUSNP</name>
<dbReference type="CDD" id="cd07377">
    <property type="entry name" value="WHTH_GntR"/>
    <property type="match status" value="1"/>
</dbReference>
<dbReference type="RefSeq" id="WP_088337477.1">
    <property type="nucleotide sequence ID" value="NZ_CP021934.1"/>
</dbReference>
<comment type="similarity">
    <text evidence="1">In the C-terminal section; belongs to the class-I pyridoxal-phosphate-dependent aminotransferase family.</text>
</comment>
<dbReference type="EMBL" id="CP021934">
    <property type="protein sequence ID" value="ASC03317.1"/>
    <property type="molecule type" value="Genomic_DNA"/>
</dbReference>
<evidence type="ECO:0000256" key="5">
    <source>
        <dbReference type="ARBA" id="ARBA00023163"/>
    </source>
</evidence>
<dbReference type="Gene3D" id="1.10.10.10">
    <property type="entry name" value="Winged helix-like DNA-binding domain superfamily/Winged helix DNA-binding domain"/>
    <property type="match status" value="1"/>
</dbReference>
<evidence type="ECO:0000256" key="3">
    <source>
        <dbReference type="ARBA" id="ARBA00023015"/>
    </source>
</evidence>
<dbReference type="Pfam" id="PF00155">
    <property type="entry name" value="Aminotran_1_2"/>
    <property type="match status" value="1"/>
</dbReference>
<dbReference type="CDD" id="cd00609">
    <property type="entry name" value="AAT_like"/>
    <property type="match status" value="1"/>
</dbReference>
<dbReference type="InterPro" id="IPR000524">
    <property type="entry name" value="Tscrpt_reg_HTH_GntR"/>
</dbReference>
<dbReference type="AlphaFoldDB" id="A0A1Z3CI55"/>
<accession>A0A1Z3CI55</accession>
<keyword evidence="4" id="KW-0238">DNA-binding</keyword>
<dbReference type="GO" id="GO:0030170">
    <property type="term" value="F:pyridoxal phosphate binding"/>
    <property type="evidence" value="ECO:0007669"/>
    <property type="project" value="InterPro"/>
</dbReference>
<proteinExistence type="inferred from homology"/>
<dbReference type="InterPro" id="IPR004839">
    <property type="entry name" value="Aminotransferase_I/II_large"/>
</dbReference>
<dbReference type="GO" id="GO:0008483">
    <property type="term" value="F:transaminase activity"/>
    <property type="evidence" value="ECO:0007669"/>
    <property type="project" value="UniProtKB-KW"/>
</dbReference>
<dbReference type="InterPro" id="IPR015422">
    <property type="entry name" value="PyrdxlP-dep_Trfase_small"/>
</dbReference>
<dbReference type="SUPFAM" id="SSF46785">
    <property type="entry name" value="Winged helix' DNA-binding domain"/>
    <property type="match status" value="1"/>
</dbReference>
<dbReference type="GO" id="GO:0003677">
    <property type="term" value="F:DNA binding"/>
    <property type="evidence" value="ECO:0007669"/>
    <property type="project" value="UniProtKB-KW"/>
</dbReference>
<organism evidence="7 8">
    <name type="scientific">Fusobacterium nucleatum subsp. polymorphum</name>
    <name type="common">Fusobacterium polymorphum</name>
    <dbReference type="NCBI Taxonomy" id="76857"/>
    <lineage>
        <taxon>Bacteria</taxon>
        <taxon>Fusobacteriati</taxon>
        <taxon>Fusobacteriota</taxon>
        <taxon>Fusobacteriia</taxon>
        <taxon>Fusobacteriales</taxon>
        <taxon>Fusobacteriaceae</taxon>
        <taxon>Fusobacterium</taxon>
    </lineage>
</organism>
<keyword evidence="7" id="KW-0808">Transferase</keyword>
<evidence type="ECO:0000256" key="1">
    <source>
        <dbReference type="ARBA" id="ARBA00005384"/>
    </source>
</evidence>
<dbReference type="InterPro" id="IPR015424">
    <property type="entry name" value="PyrdxlP-dep_Trfase"/>
</dbReference>
<dbReference type="InterPro" id="IPR036388">
    <property type="entry name" value="WH-like_DNA-bd_sf"/>
</dbReference>
<dbReference type="InterPro" id="IPR036390">
    <property type="entry name" value="WH_DNA-bd_sf"/>
</dbReference>
<dbReference type="Gene3D" id="3.40.640.10">
    <property type="entry name" value="Type I PLP-dependent aspartate aminotransferase-like (Major domain)"/>
    <property type="match status" value="1"/>
</dbReference>
<keyword evidence="5" id="KW-0804">Transcription</keyword>
<dbReference type="InterPro" id="IPR015421">
    <property type="entry name" value="PyrdxlP-dep_Trfase_major"/>
</dbReference>
<dbReference type="GO" id="GO:0003700">
    <property type="term" value="F:DNA-binding transcription factor activity"/>
    <property type="evidence" value="ECO:0007669"/>
    <property type="project" value="InterPro"/>
</dbReference>
<dbReference type="Proteomes" id="UP000196759">
    <property type="component" value="Chromosome"/>
</dbReference>
<dbReference type="PANTHER" id="PTHR46577:SF1">
    <property type="entry name" value="HTH-TYPE TRANSCRIPTIONAL REGULATORY PROTEIN GABR"/>
    <property type="match status" value="1"/>
</dbReference>
<evidence type="ECO:0000256" key="2">
    <source>
        <dbReference type="ARBA" id="ARBA00022898"/>
    </source>
</evidence>
<keyword evidence="8" id="KW-1185">Reference proteome</keyword>
<feature type="domain" description="HTH gntR-type" evidence="6">
    <location>
        <begin position="1"/>
        <end position="68"/>
    </location>
</feature>
<evidence type="ECO:0000313" key="7">
    <source>
        <dbReference type="EMBL" id="ASC03317.1"/>
    </source>
</evidence>
<gene>
    <name evidence="7" type="ORF">CBG50_08465</name>
</gene>
<protein>
    <submittedName>
        <fullName evidence="7">Aminotransferase class I</fullName>
    </submittedName>
</protein>
<dbReference type="SUPFAM" id="SSF53383">
    <property type="entry name" value="PLP-dependent transferases"/>
    <property type="match status" value="1"/>
</dbReference>